<dbReference type="GeneID" id="93618382"/>
<accession>I1CE26</accession>
<reference evidence="1 2" key="1">
    <citation type="journal article" date="2009" name="PLoS Genet.">
        <title>Genomic analysis of the basal lineage fungus Rhizopus oryzae reveals a whole-genome duplication.</title>
        <authorList>
            <person name="Ma L.-J."/>
            <person name="Ibrahim A.S."/>
            <person name="Skory C."/>
            <person name="Grabherr M.G."/>
            <person name="Burger G."/>
            <person name="Butler M."/>
            <person name="Elias M."/>
            <person name="Idnurm A."/>
            <person name="Lang B.F."/>
            <person name="Sone T."/>
            <person name="Abe A."/>
            <person name="Calvo S.E."/>
            <person name="Corrochano L.M."/>
            <person name="Engels R."/>
            <person name="Fu J."/>
            <person name="Hansberg W."/>
            <person name="Kim J.-M."/>
            <person name="Kodira C.D."/>
            <person name="Koehrsen M.J."/>
            <person name="Liu B."/>
            <person name="Miranda-Saavedra D."/>
            <person name="O'Leary S."/>
            <person name="Ortiz-Castellanos L."/>
            <person name="Poulter R."/>
            <person name="Rodriguez-Romero J."/>
            <person name="Ruiz-Herrera J."/>
            <person name="Shen Y.-Q."/>
            <person name="Zeng Q."/>
            <person name="Galagan J."/>
            <person name="Birren B.W."/>
            <person name="Cuomo C.A."/>
            <person name="Wickes B.L."/>
        </authorList>
    </citation>
    <scope>NUCLEOTIDE SEQUENCE [LARGE SCALE GENOMIC DNA]</scope>
    <source>
        <strain evidence="2">RA 99-880 / ATCC MYA-4621 / FGSC 9543 / NRRL 43880</strain>
    </source>
</reference>
<name>I1CE26_RHIO9</name>
<organism evidence="1 2">
    <name type="scientific">Rhizopus delemar (strain RA 99-880 / ATCC MYA-4621 / FGSC 9543 / NRRL 43880)</name>
    <name type="common">Mucormycosis agent</name>
    <name type="synonym">Rhizopus arrhizus var. delemar</name>
    <dbReference type="NCBI Taxonomy" id="246409"/>
    <lineage>
        <taxon>Eukaryota</taxon>
        <taxon>Fungi</taxon>
        <taxon>Fungi incertae sedis</taxon>
        <taxon>Mucoromycota</taxon>
        <taxon>Mucoromycotina</taxon>
        <taxon>Mucoromycetes</taxon>
        <taxon>Mucorales</taxon>
        <taxon>Mucorineae</taxon>
        <taxon>Rhizopodaceae</taxon>
        <taxon>Rhizopus</taxon>
    </lineage>
</organism>
<evidence type="ECO:0000313" key="2">
    <source>
        <dbReference type="Proteomes" id="UP000009138"/>
    </source>
</evidence>
<dbReference type="EMBL" id="CH476740">
    <property type="protein sequence ID" value="EIE86706.1"/>
    <property type="molecule type" value="Genomic_DNA"/>
</dbReference>
<dbReference type="Proteomes" id="UP000009138">
    <property type="component" value="Unassembled WGS sequence"/>
</dbReference>
<protein>
    <submittedName>
        <fullName evidence="1">Uncharacterized protein</fullName>
    </submittedName>
</protein>
<sequence length="114" mass="13061">MDWEEVDLYRIDALTRLRFYCEKQGLEAKSTDKGLDVEMEEIALKTKLARVNLYDDNPHVRVVDTVASLAEKSAGFTLKETSVRNLTTECNLSFKKETPVIRLLETIQPKLQNA</sequence>
<dbReference type="RefSeq" id="XP_067522102.1">
    <property type="nucleotide sequence ID" value="XM_067666001.1"/>
</dbReference>
<proteinExistence type="predicted"/>
<dbReference type="VEuPathDB" id="FungiDB:RO3G_11417"/>
<dbReference type="AlphaFoldDB" id="I1CE26"/>
<keyword evidence="2" id="KW-1185">Reference proteome</keyword>
<dbReference type="InParanoid" id="I1CE26"/>
<gene>
    <name evidence="1" type="ORF">RO3G_11417</name>
</gene>
<evidence type="ECO:0000313" key="1">
    <source>
        <dbReference type="EMBL" id="EIE86706.1"/>
    </source>
</evidence>